<dbReference type="AlphaFoldDB" id="A0A410MGQ3"/>
<reference evidence="1 2" key="1">
    <citation type="submission" date="2018-01" db="EMBL/GenBank/DDBJ databases">
        <title>The whole genome sequencing and assembly of Halobacillus litoralis ERB031 strain.</title>
        <authorList>
            <person name="Lee S.-J."/>
            <person name="Park M.-K."/>
            <person name="Kim J.-Y."/>
            <person name="Lee Y.-J."/>
            <person name="Yi H."/>
            <person name="Bahn Y.-S."/>
            <person name="Kim J.F."/>
            <person name="Lee D.-W."/>
        </authorList>
    </citation>
    <scope>NUCLEOTIDE SEQUENCE [LARGE SCALE GENOMIC DNA]</scope>
    <source>
        <strain evidence="1 2">ERB 031</strain>
    </source>
</reference>
<dbReference type="InterPro" id="IPR036249">
    <property type="entry name" value="Thioredoxin-like_sf"/>
</dbReference>
<dbReference type="OrthoDB" id="677051at2"/>
<dbReference type="KEGG" id="hli:HLI_17720"/>
<dbReference type="RefSeq" id="WP_128526186.1">
    <property type="nucleotide sequence ID" value="NZ_CP026118.1"/>
</dbReference>
<dbReference type="Pfam" id="PF11009">
    <property type="entry name" value="BrxC"/>
    <property type="match status" value="1"/>
</dbReference>
<dbReference type="Gene3D" id="3.40.30.10">
    <property type="entry name" value="Glutaredoxin"/>
    <property type="match status" value="1"/>
</dbReference>
<dbReference type="NCBIfam" id="TIGR04019">
    <property type="entry name" value="B_thiol_YtxJ"/>
    <property type="match status" value="1"/>
</dbReference>
<dbReference type="SUPFAM" id="SSF52833">
    <property type="entry name" value="Thioredoxin-like"/>
    <property type="match status" value="1"/>
</dbReference>
<dbReference type="EMBL" id="CP026118">
    <property type="protein sequence ID" value="QAS53914.1"/>
    <property type="molecule type" value="Genomic_DNA"/>
</dbReference>
<protein>
    <submittedName>
        <fullName evidence="1">Bacillithiol system redox-active protein YtxJ</fullName>
    </submittedName>
</protein>
<evidence type="ECO:0000313" key="2">
    <source>
        <dbReference type="Proteomes" id="UP000287756"/>
    </source>
</evidence>
<evidence type="ECO:0000313" key="1">
    <source>
        <dbReference type="EMBL" id="QAS53914.1"/>
    </source>
</evidence>
<organism evidence="1 2">
    <name type="scientific">Halobacillus litoralis</name>
    <dbReference type="NCBI Taxonomy" id="45668"/>
    <lineage>
        <taxon>Bacteria</taxon>
        <taxon>Bacillati</taxon>
        <taxon>Bacillota</taxon>
        <taxon>Bacilli</taxon>
        <taxon>Bacillales</taxon>
        <taxon>Bacillaceae</taxon>
        <taxon>Halobacillus</taxon>
    </lineage>
</organism>
<accession>A0A410MGQ3</accession>
<dbReference type="Proteomes" id="UP000287756">
    <property type="component" value="Chromosome"/>
</dbReference>
<name>A0A410MGQ3_9BACI</name>
<proteinExistence type="predicted"/>
<dbReference type="InterPro" id="IPR022551">
    <property type="entry name" value="BrxC"/>
</dbReference>
<sequence length="105" mass="11977">MKIEVISSIEEFESILETNSEFFLLKHSLTCPISGAANMQYEHFSEDATVPCYTLYVQESRPLANHIAEVFSIRHESPQVLHFSNGKIVWHESHGAITTQRLKEA</sequence>
<gene>
    <name evidence="1" type="primary">ytxJ</name>
    <name evidence="1" type="ORF">HLI_17720</name>
</gene>